<dbReference type="InterPro" id="IPR013083">
    <property type="entry name" value="Znf_RING/FYVE/PHD"/>
</dbReference>
<dbReference type="SUPFAM" id="SSF57903">
    <property type="entry name" value="FYVE/PHD zinc finger"/>
    <property type="match status" value="1"/>
</dbReference>
<protein>
    <recommendedName>
        <fullName evidence="6">PHD-type domain-containing protein</fullName>
    </recommendedName>
</protein>
<evidence type="ECO:0000256" key="2">
    <source>
        <dbReference type="ARBA" id="ARBA00022771"/>
    </source>
</evidence>
<keyword evidence="5" id="KW-1185">Reference proteome</keyword>
<feature type="non-terminal residue" evidence="4">
    <location>
        <position position="202"/>
    </location>
</feature>
<dbReference type="InterPro" id="IPR011011">
    <property type="entry name" value="Znf_FYVE_PHD"/>
</dbReference>
<evidence type="ECO:0008006" key="6">
    <source>
        <dbReference type="Google" id="ProtNLM"/>
    </source>
</evidence>
<dbReference type="CDD" id="cd15489">
    <property type="entry name" value="PHD_SF"/>
    <property type="match status" value="1"/>
</dbReference>
<keyword evidence="3" id="KW-0862">Zinc</keyword>
<keyword evidence="2" id="KW-0863">Zinc-finger</keyword>
<dbReference type="Proteomes" id="UP001164746">
    <property type="component" value="Chromosome 16"/>
</dbReference>
<evidence type="ECO:0000256" key="1">
    <source>
        <dbReference type="ARBA" id="ARBA00022723"/>
    </source>
</evidence>
<sequence length="202" mass="22727">TNQNKCNSTVFTCESCEKPVTWSCKGVECEGCFIWYHADCQNINSSMYDCLGESFSNTDVWKCLACENINITSSSLQILDSYETSNPYEPLNASNSDNISFSLVRTSTPKSKQQSSLLQNIRIKSKDQVLVVNCRSIVDKKNEYENLIHSTKPDIVIGTESWLKPKHYDNEFLIQTKGIHHFVETGLAKLGVGGYSLLSEMI</sequence>
<name>A0ABY7GE45_MYAAR</name>
<evidence type="ECO:0000313" key="4">
    <source>
        <dbReference type="EMBL" id="WAR29471.1"/>
    </source>
</evidence>
<evidence type="ECO:0000256" key="3">
    <source>
        <dbReference type="ARBA" id="ARBA00022833"/>
    </source>
</evidence>
<reference evidence="4" key="1">
    <citation type="submission" date="2022-11" db="EMBL/GenBank/DDBJ databases">
        <title>Centuries of genome instability and evolution in soft-shell clam transmissible cancer (bioRxiv).</title>
        <authorList>
            <person name="Hart S.F.M."/>
            <person name="Yonemitsu M.A."/>
            <person name="Giersch R.M."/>
            <person name="Beal B.F."/>
            <person name="Arriagada G."/>
            <person name="Davis B.W."/>
            <person name="Ostrander E.A."/>
            <person name="Goff S.P."/>
            <person name="Metzger M.J."/>
        </authorList>
    </citation>
    <scope>NUCLEOTIDE SEQUENCE</scope>
    <source>
        <strain evidence="4">MELC-2E11</strain>
        <tissue evidence="4">Siphon/mantle</tissue>
    </source>
</reference>
<gene>
    <name evidence="4" type="ORF">MAR_003039</name>
</gene>
<dbReference type="PROSITE" id="PS01359">
    <property type="entry name" value="ZF_PHD_1"/>
    <property type="match status" value="1"/>
</dbReference>
<keyword evidence="1" id="KW-0479">Metal-binding</keyword>
<proteinExistence type="predicted"/>
<dbReference type="EMBL" id="CP111027">
    <property type="protein sequence ID" value="WAR29471.1"/>
    <property type="molecule type" value="Genomic_DNA"/>
</dbReference>
<evidence type="ECO:0000313" key="5">
    <source>
        <dbReference type="Proteomes" id="UP001164746"/>
    </source>
</evidence>
<organism evidence="4 5">
    <name type="scientific">Mya arenaria</name>
    <name type="common">Soft-shell clam</name>
    <dbReference type="NCBI Taxonomy" id="6604"/>
    <lineage>
        <taxon>Eukaryota</taxon>
        <taxon>Metazoa</taxon>
        <taxon>Spiralia</taxon>
        <taxon>Lophotrochozoa</taxon>
        <taxon>Mollusca</taxon>
        <taxon>Bivalvia</taxon>
        <taxon>Autobranchia</taxon>
        <taxon>Heteroconchia</taxon>
        <taxon>Euheterodonta</taxon>
        <taxon>Imparidentia</taxon>
        <taxon>Neoheterodontei</taxon>
        <taxon>Myida</taxon>
        <taxon>Myoidea</taxon>
        <taxon>Myidae</taxon>
        <taxon>Mya</taxon>
    </lineage>
</organism>
<accession>A0ABY7GE45</accession>
<dbReference type="InterPro" id="IPR019786">
    <property type="entry name" value="Zinc_finger_PHD-type_CS"/>
</dbReference>
<dbReference type="Gene3D" id="3.30.40.10">
    <property type="entry name" value="Zinc/RING finger domain, C3HC4 (zinc finger)"/>
    <property type="match status" value="1"/>
</dbReference>